<evidence type="ECO:0000313" key="4">
    <source>
        <dbReference type="Proteomes" id="UP000054099"/>
    </source>
</evidence>
<evidence type="ECO:0000256" key="2">
    <source>
        <dbReference type="ARBA" id="ARBA00022679"/>
    </source>
</evidence>
<evidence type="ECO:0000313" key="3">
    <source>
        <dbReference type="EMBL" id="KSU85744.1"/>
    </source>
</evidence>
<dbReference type="InterPro" id="IPR003788">
    <property type="entry name" value="NDUFAF7"/>
</dbReference>
<dbReference type="AlphaFoldDB" id="A0A0V8JGC8"/>
<comment type="caution">
    <text evidence="3">The sequence shown here is derived from an EMBL/GenBank/DDBJ whole genome shotgun (WGS) entry which is preliminary data.</text>
</comment>
<dbReference type="EMBL" id="LNQN01000001">
    <property type="protein sequence ID" value="KSU85744.1"/>
    <property type="molecule type" value="Genomic_DNA"/>
</dbReference>
<accession>A0A0V8JGC8</accession>
<dbReference type="PANTHER" id="PTHR12049:SF7">
    <property type="entry name" value="PROTEIN ARGININE METHYLTRANSFERASE NDUFAF7, MITOCHONDRIAL"/>
    <property type="match status" value="1"/>
</dbReference>
<dbReference type="PANTHER" id="PTHR12049">
    <property type="entry name" value="PROTEIN ARGININE METHYLTRANSFERASE NDUFAF7, MITOCHONDRIAL"/>
    <property type="match status" value="1"/>
</dbReference>
<dbReference type="RefSeq" id="WP_061971034.1">
    <property type="nucleotide sequence ID" value="NZ_FMAV01000001.1"/>
</dbReference>
<proteinExistence type="predicted"/>
<dbReference type="GO" id="GO:0032259">
    <property type="term" value="P:methylation"/>
    <property type="evidence" value="ECO:0007669"/>
    <property type="project" value="UniProtKB-KW"/>
</dbReference>
<dbReference type="OrthoDB" id="9794208at2"/>
<dbReference type="SUPFAM" id="SSF53335">
    <property type="entry name" value="S-adenosyl-L-methionine-dependent methyltransferases"/>
    <property type="match status" value="1"/>
</dbReference>
<dbReference type="Proteomes" id="UP000054099">
    <property type="component" value="Unassembled WGS sequence"/>
</dbReference>
<gene>
    <name evidence="3" type="ORF">AS030_09675</name>
</gene>
<organism evidence="3 4">
    <name type="scientific">Fictibacillus enclensis</name>
    <dbReference type="NCBI Taxonomy" id="1017270"/>
    <lineage>
        <taxon>Bacteria</taxon>
        <taxon>Bacillati</taxon>
        <taxon>Bacillota</taxon>
        <taxon>Bacilli</taxon>
        <taxon>Bacillales</taxon>
        <taxon>Fictibacillaceae</taxon>
        <taxon>Fictibacillus</taxon>
    </lineage>
</organism>
<dbReference type="InterPro" id="IPR029063">
    <property type="entry name" value="SAM-dependent_MTases_sf"/>
</dbReference>
<dbReference type="GO" id="GO:0035243">
    <property type="term" value="F:protein-arginine omega-N symmetric methyltransferase activity"/>
    <property type="evidence" value="ECO:0007669"/>
    <property type="project" value="TreeGrafter"/>
</dbReference>
<protein>
    <recommendedName>
        <fullName evidence="5">SAM-dependent methyltransferase</fullName>
    </recommendedName>
</protein>
<keyword evidence="4" id="KW-1185">Reference proteome</keyword>
<evidence type="ECO:0000256" key="1">
    <source>
        <dbReference type="ARBA" id="ARBA00022603"/>
    </source>
</evidence>
<sequence>MLSVIRERIKNAPGGSITYAEFMEMALYHPEHGYYQKNKTKIGRNGDFYTSSSASAVYGAVWADVFYFMFRELGLSSYVLCEIGAGDGSFARSVLDEWQAKGYPALEYVVIESSPYHAEQIGRKLENHSWSHYSTLEEFQSLCPFFHGIVFGNELLDAMPVHVVRQTSSGLKEIQVSLNETGDLIDVAVRADDQLRKWIEEYHGELEPGQTMEIPLAMTSWLGKLYEWIGRGYVVFVDYGYSEEEWRQPEISEGSLRGYYRHQLIPNPLSYPGEMDLTSHVHWDCIRKVGEDYGCPTSGFQSQQEFLLKNGILDHLAENVSRDPFSSEHKKNRAIRSLIMDHSISRYFQILIQKKDGCF</sequence>
<keyword evidence="1" id="KW-0489">Methyltransferase</keyword>
<keyword evidence="2" id="KW-0808">Transferase</keyword>
<dbReference type="Pfam" id="PF02636">
    <property type="entry name" value="Methyltransf_28"/>
    <property type="match status" value="1"/>
</dbReference>
<reference evidence="3 4" key="1">
    <citation type="journal article" date="2014" name="Antonie Van Leeuwenhoek">
        <title>Fictibacillus enclensis sp. nov., isolated from marine sediment.</title>
        <authorList>
            <person name="Dastager S.G."/>
            <person name="Mawlankar R."/>
            <person name="Srinivasan K."/>
            <person name="Tang S.K."/>
            <person name="Lee J.C."/>
            <person name="Ramana V.V."/>
            <person name="Shouche Y.S."/>
        </authorList>
    </citation>
    <scope>NUCLEOTIDE SEQUENCE [LARGE SCALE GENOMIC DNA]</scope>
    <source>
        <strain evidence="3 4">NIO-1003</strain>
    </source>
</reference>
<evidence type="ECO:0008006" key="5">
    <source>
        <dbReference type="Google" id="ProtNLM"/>
    </source>
</evidence>
<dbReference type="InterPro" id="IPR038375">
    <property type="entry name" value="NDUFAF7_sf"/>
</dbReference>
<name>A0A0V8JGC8_9BACL</name>
<dbReference type="Gene3D" id="3.40.50.12710">
    <property type="match status" value="1"/>
</dbReference>